<dbReference type="EMBL" id="CM051403">
    <property type="protein sequence ID" value="KAJ4708153.1"/>
    <property type="molecule type" value="Genomic_DNA"/>
</dbReference>
<accession>A0ACC1XAG1</accession>
<sequence>MPRNRRATGLQTLRREPNTRAKRKATPAAKKDGEMKPAPEAGAGAGASSWPAPARAKAAKTIAIMRGTTEAFGNAISVVSASLLGLRVRKLREIRVLKESVEGLCRGEREIVRFIYNEKREKFGQRDSCSGQLPGFSSLSIGLLTAI</sequence>
<comment type="caution">
    <text evidence="1">The sequence shown here is derived from an EMBL/GenBank/DDBJ whole genome shotgun (WGS) entry which is preliminary data.</text>
</comment>
<protein>
    <submittedName>
        <fullName evidence="1">Uncharacterized protein</fullName>
    </submittedName>
</protein>
<proteinExistence type="predicted"/>
<gene>
    <name evidence="1" type="ORF">OWV82_018147</name>
</gene>
<organism evidence="1 2">
    <name type="scientific">Melia azedarach</name>
    <name type="common">Chinaberry tree</name>
    <dbReference type="NCBI Taxonomy" id="155640"/>
    <lineage>
        <taxon>Eukaryota</taxon>
        <taxon>Viridiplantae</taxon>
        <taxon>Streptophyta</taxon>
        <taxon>Embryophyta</taxon>
        <taxon>Tracheophyta</taxon>
        <taxon>Spermatophyta</taxon>
        <taxon>Magnoliopsida</taxon>
        <taxon>eudicotyledons</taxon>
        <taxon>Gunneridae</taxon>
        <taxon>Pentapetalae</taxon>
        <taxon>rosids</taxon>
        <taxon>malvids</taxon>
        <taxon>Sapindales</taxon>
        <taxon>Meliaceae</taxon>
        <taxon>Melia</taxon>
    </lineage>
</organism>
<reference evidence="1 2" key="1">
    <citation type="journal article" date="2023" name="Science">
        <title>Complex scaffold remodeling in plant triterpene biosynthesis.</title>
        <authorList>
            <person name="De La Pena R."/>
            <person name="Hodgson H."/>
            <person name="Liu J.C."/>
            <person name="Stephenson M.J."/>
            <person name="Martin A.C."/>
            <person name="Owen C."/>
            <person name="Harkess A."/>
            <person name="Leebens-Mack J."/>
            <person name="Jimenez L.E."/>
            <person name="Osbourn A."/>
            <person name="Sattely E.S."/>
        </authorList>
    </citation>
    <scope>NUCLEOTIDE SEQUENCE [LARGE SCALE GENOMIC DNA]</scope>
    <source>
        <strain evidence="2">cv. JPN11</strain>
        <tissue evidence="1">Leaf</tissue>
    </source>
</reference>
<dbReference type="Proteomes" id="UP001164539">
    <property type="component" value="Chromosome 10"/>
</dbReference>
<keyword evidence="2" id="KW-1185">Reference proteome</keyword>
<name>A0ACC1XAG1_MELAZ</name>
<evidence type="ECO:0000313" key="1">
    <source>
        <dbReference type="EMBL" id="KAJ4708153.1"/>
    </source>
</evidence>
<evidence type="ECO:0000313" key="2">
    <source>
        <dbReference type="Proteomes" id="UP001164539"/>
    </source>
</evidence>